<dbReference type="Gene3D" id="3.40.50.150">
    <property type="entry name" value="Vaccinia Virus protein VP39"/>
    <property type="match status" value="1"/>
</dbReference>
<dbReference type="CDD" id="cd02440">
    <property type="entry name" value="AdoMet_MTases"/>
    <property type="match status" value="1"/>
</dbReference>
<evidence type="ECO:0000313" key="2">
    <source>
        <dbReference type="EMBL" id="CAA9491890.1"/>
    </source>
</evidence>
<dbReference type="InterPro" id="IPR029063">
    <property type="entry name" value="SAM-dependent_MTases_sf"/>
</dbReference>
<evidence type="ECO:0000259" key="1">
    <source>
        <dbReference type="Pfam" id="PF08241"/>
    </source>
</evidence>
<dbReference type="InterPro" id="IPR013216">
    <property type="entry name" value="Methyltransf_11"/>
</dbReference>
<dbReference type="Pfam" id="PF08241">
    <property type="entry name" value="Methyltransf_11"/>
    <property type="match status" value="1"/>
</dbReference>
<dbReference type="InterPro" id="IPR050508">
    <property type="entry name" value="Methyltransf_Superfamily"/>
</dbReference>
<reference evidence="2" key="1">
    <citation type="submission" date="2020-02" db="EMBL/GenBank/DDBJ databases">
        <authorList>
            <person name="Meier V. D."/>
        </authorList>
    </citation>
    <scope>NUCLEOTIDE SEQUENCE</scope>
    <source>
        <strain evidence="2">AVDCRST_MAG38</strain>
    </source>
</reference>
<protein>
    <recommendedName>
        <fullName evidence="1">Methyltransferase type 11 domain-containing protein</fullName>
    </recommendedName>
</protein>
<dbReference type="EMBL" id="CADCVJ010000222">
    <property type="protein sequence ID" value="CAA9491890.1"/>
    <property type="molecule type" value="Genomic_DNA"/>
</dbReference>
<organism evidence="2">
    <name type="scientific">uncultured Solirubrobacteraceae bacterium</name>
    <dbReference type="NCBI Taxonomy" id="1162706"/>
    <lineage>
        <taxon>Bacteria</taxon>
        <taxon>Bacillati</taxon>
        <taxon>Actinomycetota</taxon>
        <taxon>Thermoleophilia</taxon>
        <taxon>Solirubrobacterales</taxon>
        <taxon>Solirubrobacteraceae</taxon>
        <taxon>environmental samples</taxon>
    </lineage>
</organism>
<dbReference type="SUPFAM" id="SSF53335">
    <property type="entry name" value="S-adenosyl-L-methionine-dependent methyltransferases"/>
    <property type="match status" value="1"/>
</dbReference>
<feature type="domain" description="Methyltransferase type 11" evidence="1">
    <location>
        <begin position="61"/>
        <end position="160"/>
    </location>
</feature>
<accession>A0A6J4S819</accession>
<dbReference type="AlphaFoldDB" id="A0A6J4S819"/>
<dbReference type="GO" id="GO:0008757">
    <property type="term" value="F:S-adenosylmethionine-dependent methyltransferase activity"/>
    <property type="evidence" value="ECO:0007669"/>
    <property type="project" value="InterPro"/>
</dbReference>
<dbReference type="PANTHER" id="PTHR42912">
    <property type="entry name" value="METHYLTRANSFERASE"/>
    <property type="match status" value="1"/>
</dbReference>
<dbReference type="PANTHER" id="PTHR42912:SF93">
    <property type="entry name" value="N6-ADENOSINE-METHYLTRANSFERASE TMT1A"/>
    <property type="match status" value="1"/>
</dbReference>
<proteinExistence type="predicted"/>
<name>A0A6J4S819_9ACTN</name>
<gene>
    <name evidence="2" type="ORF">AVDCRST_MAG38-2695</name>
</gene>
<sequence>MAPPRSPEDVREVNARYHDVAASEYDRKWGIDFETLGSGQVLGKLRKALGGRDVEPFGRALEVGAGTGYFSLNLLRAGLVDSVVCTDISPGMLNALKNNAERLGLAERVQTVACDAESLPFADESFDLVCGHAVLHHLPDLAGAFGEFHRVLRPGGTLLFAGEPSRHGDRIAALPKRTAHRLAPLWRRAVRARPAGHGRADAPESGPGADHALEPFVDVHTFTPGQLTDLARGAAFDDVEVTGEELLANWFGWTNRTLEASADPDSVPWLWRQYAYRGYLALQAVDATLLEPRLPAALFYNLLLSARRP</sequence>